<evidence type="ECO:0000313" key="2">
    <source>
        <dbReference type="Proteomes" id="UP000195667"/>
    </source>
</evidence>
<accession>A0A1R4H8Z8</accession>
<evidence type="ECO:0000313" key="1">
    <source>
        <dbReference type="EMBL" id="SJM92689.1"/>
    </source>
</evidence>
<dbReference type="AlphaFoldDB" id="A0A1R4H8Z8"/>
<sequence length="49" mass="5735">MVALWRLSCSSYFMHVPKYLLVLITLILNANFSATKLCDMTQFINFYRG</sequence>
<dbReference type="Proteomes" id="UP000195667">
    <property type="component" value="Unassembled WGS sequence"/>
</dbReference>
<proteinExistence type="predicted"/>
<keyword evidence="2" id="KW-1185">Reference proteome</keyword>
<gene>
    <name evidence="1" type="ORF">CRENPOLYSF1_330004</name>
</gene>
<name>A0A1R4H8Z8_9GAMM</name>
<reference evidence="2" key="1">
    <citation type="submission" date="2017-02" db="EMBL/GenBank/DDBJ databases">
        <authorList>
            <person name="Daims H."/>
        </authorList>
    </citation>
    <scope>NUCLEOTIDE SEQUENCE [LARGE SCALE GENOMIC DNA]</scope>
</reference>
<organism evidence="1 2">
    <name type="scientific">Crenothrix polyspora</name>
    <dbReference type="NCBI Taxonomy" id="360316"/>
    <lineage>
        <taxon>Bacteria</taxon>
        <taxon>Pseudomonadati</taxon>
        <taxon>Pseudomonadota</taxon>
        <taxon>Gammaproteobacteria</taxon>
        <taxon>Methylococcales</taxon>
        <taxon>Crenotrichaceae</taxon>
        <taxon>Crenothrix</taxon>
    </lineage>
</organism>
<protein>
    <submittedName>
        <fullName evidence="1">Uncharacterized protein</fullName>
    </submittedName>
</protein>
<dbReference type="EMBL" id="FUKI01000108">
    <property type="protein sequence ID" value="SJM92689.1"/>
    <property type="molecule type" value="Genomic_DNA"/>
</dbReference>